<keyword evidence="5" id="KW-0732">Signal</keyword>
<dbReference type="Pfam" id="PF21105">
    <property type="entry name" value="DyP_N"/>
    <property type="match status" value="1"/>
</dbReference>
<evidence type="ECO:0000256" key="9">
    <source>
        <dbReference type="SAM" id="MobiDB-lite"/>
    </source>
</evidence>
<dbReference type="NCBIfam" id="TIGR01413">
    <property type="entry name" value="Dyp_perox_fam"/>
    <property type="match status" value="1"/>
</dbReference>
<dbReference type="Pfam" id="PF20628">
    <property type="entry name" value="Dyp_perox_C"/>
    <property type="match status" value="1"/>
</dbReference>
<dbReference type="PROSITE" id="PS50927">
    <property type="entry name" value="BULB_LECTIN"/>
    <property type="match status" value="1"/>
</dbReference>
<dbReference type="InterPro" id="IPR036426">
    <property type="entry name" value="Bulb-type_lectin_dom_sf"/>
</dbReference>
<evidence type="ECO:0000256" key="3">
    <source>
        <dbReference type="ARBA" id="ARBA00022617"/>
    </source>
</evidence>
<evidence type="ECO:0000256" key="2">
    <source>
        <dbReference type="ARBA" id="ARBA00022559"/>
    </source>
</evidence>
<evidence type="ECO:0000256" key="7">
    <source>
        <dbReference type="ARBA" id="ARBA00023004"/>
    </source>
</evidence>
<dbReference type="SUPFAM" id="SSF51110">
    <property type="entry name" value="alpha-D-mannose-specific plant lectins"/>
    <property type="match status" value="1"/>
</dbReference>
<evidence type="ECO:0000256" key="5">
    <source>
        <dbReference type="ARBA" id="ARBA00022729"/>
    </source>
</evidence>
<proteinExistence type="inferred from homology"/>
<dbReference type="EMBL" id="JARHTQ010000005">
    <property type="protein sequence ID" value="MDF2255877.1"/>
    <property type="molecule type" value="Genomic_DNA"/>
</dbReference>
<dbReference type="GO" id="GO:0004601">
    <property type="term" value="F:peroxidase activity"/>
    <property type="evidence" value="ECO:0007669"/>
    <property type="project" value="UniProtKB-KW"/>
</dbReference>
<dbReference type="PANTHER" id="PTHR30521:SF4">
    <property type="entry name" value="DEFERROCHELATASE"/>
    <property type="match status" value="1"/>
</dbReference>
<evidence type="ECO:0000259" key="10">
    <source>
        <dbReference type="PROSITE" id="PS50927"/>
    </source>
</evidence>
<keyword evidence="6" id="KW-0560">Oxidoreductase</keyword>
<keyword evidence="4" id="KW-0479">Metal-binding</keyword>
<comment type="caution">
    <text evidence="11">The sequence shown here is derived from an EMBL/GenBank/DDBJ whole genome shotgun (WGS) entry which is preliminary data.</text>
</comment>
<dbReference type="InterPro" id="IPR048328">
    <property type="entry name" value="Dyp_perox_C"/>
</dbReference>
<dbReference type="Proteomes" id="UP001220022">
    <property type="component" value="Unassembled WGS sequence"/>
</dbReference>
<keyword evidence="2 11" id="KW-0575">Peroxidase</keyword>
<feature type="region of interest" description="Disordered" evidence="9">
    <location>
        <begin position="429"/>
        <end position="451"/>
    </location>
</feature>
<dbReference type="PROSITE" id="PS51404">
    <property type="entry name" value="DYP_PEROXIDASE"/>
    <property type="match status" value="1"/>
</dbReference>
<reference evidence="11 12" key="1">
    <citation type="submission" date="2023-03" db="EMBL/GenBank/DDBJ databases">
        <title>Draft genome sequence of type strain Streptomyces ferralitis JCM 14344.</title>
        <authorList>
            <person name="Klaysubun C."/>
            <person name="Duangmal K."/>
        </authorList>
    </citation>
    <scope>NUCLEOTIDE SEQUENCE [LARGE SCALE GENOMIC DNA]</scope>
    <source>
        <strain evidence="11 12">JCM 14344</strain>
    </source>
</reference>
<dbReference type="RefSeq" id="WP_275811199.1">
    <property type="nucleotide sequence ID" value="NZ_BAAANM010000018.1"/>
</dbReference>
<comment type="cofactor">
    <cofactor evidence="1">
        <name>heme b</name>
        <dbReference type="ChEBI" id="CHEBI:60344"/>
    </cofactor>
</comment>
<evidence type="ECO:0000256" key="4">
    <source>
        <dbReference type="ARBA" id="ARBA00022723"/>
    </source>
</evidence>
<dbReference type="InterPro" id="IPR049509">
    <property type="entry name" value="DyP_N"/>
</dbReference>
<dbReference type="InterPro" id="IPR011008">
    <property type="entry name" value="Dimeric_a/b-barrel"/>
</dbReference>
<dbReference type="InterPro" id="IPR006314">
    <property type="entry name" value="Dyp_peroxidase"/>
</dbReference>
<keyword evidence="3" id="KW-0349">Heme</keyword>
<keyword evidence="7" id="KW-0408">Iron</keyword>
<feature type="domain" description="Bulb-type lectin" evidence="10">
    <location>
        <begin position="503"/>
        <end position="609"/>
    </location>
</feature>
<evidence type="ECO:0000256" key="6">
    <source>
        <dbReference type="ARBA" id="ARBA00023002"/>
    </source>
</evidence>
<feature type="compositionally biased region" description="Basic and acidic residues" evidence="9">
    <location>
        <begin position="430"/>
        <end position="448"/>
    </location>
</feature>
<dbReference type="PANTHER" id="PTHR30521">
    <property type="entry name" value="DEFERROCHELATASE/PEROXIDASE"/>
    <property type="match status" value="1"/>
</dbReference>
<accession>A0ABT5YWA2</accession>
<gene>
    <name evidence="11" type="ORF">P2L57_09100</name>
</gene>
<dbReference type="SMART" id="SM00108">
    <property type="entry name" value="B_lectin"/>
    <property type="match status" value="1"/>
</dbReference>
<name>A0ABT5YWA2_9ACTN</name>
<evidence type="ECO:0000313" key="12">
    <source>
        <dbReference type="Proteomes" id="UP001220022"/>
    </source>
</evidence>
<keyword evidence="12" id="KW-1185">Reference proteome</keyword>
<evidence type="ECO:0000256" key="8">
    <source>
        <dbReference type="ARBA" id="ARBA00025737"/>
    </source>
</evidence>
<protein>
    <submittedName>
        <fullName evidence="11">Dyp-type peroxidase</fullName>
    </submittedName>
</protein>
<dbReference type="InterPro" id="IPR001480">
    <property type="entry name" value="Bulb-type_lectin_dom"/>
</dbReference>
<evidence type="ECO:0000313" key="11">
    <source>
        <dbReference type="EMBL" id="MDF2255877.1"/>
    </source>
</evidence>
<comment type="similarity">
    <text evidence="8">Belongs to the DyP-type peroxidase family.</text>
</comment>
<dbReference type="SUPFAM" id="SSF54909">
    <property type="entry name" value="Dimeric alpha+beta barrel"/>
    <property type="match status" value="1"/>
</dbReference>
<dbReference type="Gene3D" id="2.90.10.10">
    <property type="entry name" value="Bulb-type lectin domain"/>
    <property type="match status" value="1"/>
</dbReference>
<evidence type="ECO:0000256" key="1">
    <source>
        <dbReference type="ARBA" id="ARBA00001970"/>
    </source>
</evidence>
<sequence length="612" mass="66726">MKSSAAALKLRESREIQGDVLAGFRKDQMTLLFLKFQDEAKARRWLKGLIPQISTTRQVAAFNKSFSDARRHSGGDDPGAMNATWINVSFTHPGLKFLTGGKEPIPGNPAPGTTRAFKEGAAYRAGINGDTGDNSPEDWLFGNSVGEEVHAVLTVAADRPQDLRAALTNQREDAVRNKVLIIFQQDAATLPVPRRGHEHFGFKDGVSEPAVRGFDEADPADPDYEHGKPGTRIIPAGEFVIGEERASEHLSAVPEWALNGSFQVVRRLAQDVPGWWAQVREQLEVLKERKAVDRGATAEWLAARMVGRWRSGTPVAKCPDAENFSDPDAATDNDLSFKDDPDGLLTPLFSHIRKCNPRDGLVDGGELVDEKFMARRRMIRRGAPYGQPFDPAGGQGCGPDSPRGLLFISYQADLVTQFEFCQQAWVNDPDFPHGRGNPDDPDGDRTPGRDPMIGLESEIAFEGESGTTKVTFGQFVRTEGGVYTIVPSMTTLKRLSGGRLPDNLVVCAPTVFKAGDTVDSGQARLVMEKDGNLVVRGRGGKVRWSTNTPGKGNQAVFQRDGNLVVKDKKGKTVWQSDTAGRKGARLVVQTDGNVAIYSNSNGKPVWHTDTAV</sequence>
<organism evidence="11 12">
    <name type="scientific">Streptantibioticus ferralitis</name>
    <dbReference type="NCBI Taxonomy" id="236510"/>
    <lineage>
        <taxon>Bacteria</taxon>
        <taxon>Bacillati</taxon>
        <taxon>Actinomycetota</taxon>
        <taxon>Actinomycetes</taxon>
        <taxon>Kitasatosporales</taxon>
        <taxon>Streptomycetaceae</taxon>
        <taxon>Streptantibioticus</taxon>
    </lineage>
</organism>